<dbReference type="PANTHER" id="PTHR21621">
    <property type="entry name" value="RIBOSOMAL PROTEIN S6 MODIFICATION PROTEIN"/>
    <property type="match status" value="1"/>
</dbReference>
<dbReference type="SUPFAM" id="SSF56059">
    <property type="entry name" value="Glutathione synthetase ATP-binding domain-like"/>
    <property type="match status" value="1"/>
</dbReference>
<dbReference type="eggNOG" id="COG0189">
    <property type="taxonomic scope" value="Bacteria"/>
</dbReference>
<dbReference type="Pfam" id="PF08443">
    <property type="entry name" value="RimK"/>
    <property type="match status" value="1"/>
</dbReference>
<dbReference type="GO" id="GO:0018169">
    <property type="term" value="F:ribosomal S6-glutamic acid ligase activity"/>
    <property type="evidence" value="ECO:0007669"/>
    <property type="project" value="TreeGrafter"/>
</dbReference>
<name>A0A024QAC5_9BACI</name>
<evidence type="ECO:0000259" key="2">
    <source>
        <dbReference type="PROSITE" id="PS50975"/>
    </source>
</evidence>
<dbReference type="GO" id="GO:0046872">
    <property type="term" value="F:metal ion binding"/>
    <property type="evidence" value="ECO:0007669"/>
    <property type="project" value="InterPro"/>
</dbReference>
<evidence type="ECO:0000256" key="1">
    <source>
        <dbReference type="PROSITE-ProRule" id="PRU00409"/>
    </source>
</evidence>
<reference evidence="3 4" key="1">
    <citation type="submission" date="2014-03" db="EMBL/GenBank/DDBJ databases">
        <authorList>
            <person name="Urmite Genomes U."/>
        </authorList>
    </citation>
    <scope>NUCLEOTIDE SEQUENCE [LARGE SCALE GENOMIC DNA]</scope>
    <source>
        <strain evidence="3 4">Vm-5</strain>
    </source>
</reference>
<keyword evidence="3" id="KW-0436">Ligase</keyword>
<evidence type="ECO:0000313" key="4">
    <source>
        <dbReference type="Proteomes" id="UP000028875"/>
    </source>
</evidence>
<dbReference type="PANTHER" id="PTHR21621:SF0">
    <property type="entry name" value="BETA-CITRYLGLUTAMATE SYNTHASE B-RELATED"/>
    <property type="match status" value="1"/>
</dbReference>
<dbReference type="InterPro" id="IPR011761">
    <property type="entry name" value="ATP-grasp"/>
</dbReference>
<dbReference type="GO" id="GO:0009432">
    <property type="term" value="P:SOS response"/>
    <property type="evidence" value="ECO:0007669"/>
    <property type="project" value="TreeGrafter"/>
</dbReference>
<dbReference type="RefSeq" id="WP_038243386.1">
    <property type="nucleotide sequence ID" value="NZ_BNER01000002.1"/>
</dbReference>
<accession>A0A024QAC5</accession>
<dbReference type="EMBL" id="CCDP010000001">
    <property type="protein sequence ID" value="CDQ39429.1"/>
    <property type="molecule type" value="Genomic_DNA"/>
</dbReference>
<feature type="domain" description="ATP-grasp" evidence="2">
    <location>
        <begin position="103"/>
        <end position="280"/>
    </location>
</feature>
<reference evidence="4" key="2">
    <citation type="submission" date="2014-05" db="EMBL/GenBank/DDBJ databases">
        <title>Draft genome sequence of Virgibacillus massiliensis Vm-5.</title>
        <authorList>
            <person name="Khelaifia S."/>
            <person name="Croce O."/>
            <person name="Lagier J.C."/>
            <person name="Raoult D."/>
        </authorList>
    </citation>
    <scope>NUCLEOTIDE SEQUENCE [LARGE SCALE GENOMIC DNA]</scope>
    <source>
        <strain evidence="4">Vm-5</strain>
    </source>
</reference>
<evidence type="ECO:0000313" key="3">
    <source>
        <dbReference type="EMBL" id="CDQ39429.1"/>
    </source>
</evidence>
<keyword evidence="1" id="KW-0067">ATP-binding</keyword>
<dbReference type="GO" id="GO:0005524">
    <property type="term" value="F:ATP binding"/>
    <property type="evidence" value="ECO:0007669"/>
    <property type="project" value="UniProtKB-UniRule"/>
</dbReference>
<keyword evidence="4" id="KW-1185">Reference proteome</keyword>
<dbReference type="STRING" id="1462526.BN990_01730"/>
<organism evidence="3 4">
    <name type="scientific">Virgibacillus massiliensis</name>
    <dbReference type="NCBI Taxonomy" id="1462526"/>
    <lineage>
        <taxon>Bacteria</taxon>
        <taxon>Bacillati</taxon>
        <taxon>Bacillota</taxon>
        <taxon>Bacilli</taxon>
        <taxon>Bacillales</taxon>
        <taxon>Bacillaceae</taxon>
        <taxon>Virgibacillus</taxon>
    </lineage>
</organism>
<dbReference type="InterPro" id="IPR013651">
    <property type="entry name" value="ATP-grasp_RimK-type"/>
</dbReference>
<dbReference type="Gene3D" id="3.40.50.20">
    <property type="match status" value="1"/>
</dbReference>
<dbReference type="OrthoDB" id="4426445at2"/>
<proteinExistence type="predicted"/>
<gene>
    <name evidence="3" type="primary">lysX_1</name>
    <name evidence="3" type="ORF">BN990_01730</name>
</gene>
<comment type="caution">
    <text evidence="3">The sequence shown here is derived from an EMBL/GenBank/DDBJ whole genome shotgun (WGS) entry which is preliminary data.</text>
</comment>
<dbReference type="PROSITE" id="PS50975">
    <property type="entry name" value="ATP_GRASP"/>
    <property type="match status" value="1"/>
</dbReference>
<dbReference type="Proteomes" id="UP000028875">
    <property type="component" value="Unassembled WGS sequence"/>
</dbReference>
<sequence length="289" mass="33412">MLKGWIVYSKKDFRGNQSYINWFIKEAARQSLQLQLVIRENITIGIENNQRRVYFNGEMITDLDFAIVRTIDPMLSTHLEACNIIVFNSAYVSRVCNDKALTHHIVQQLNIPMVDTIYSKKEQLSSHPPLPYPFIIKETSGRSGKQVYYIADKQSYLRCQQLLRTTNLVIQSCHVQMGKDLRVFVVGKKIVAAVLRQNDTDFRANFKLGGSATLYKLNNEERCLIKKIVEYFDFGMVGIDFLIDYDGNLLFNEIEDIAGSRTLSNSSDINILRIYVDHISEKLKRRKLL</sequence>
<keyword evidence="1" id="KW-0547">Nucleotide-binding</keyword>
<dbReference type="GO" id="GO:0005737">
    <property type="term" value="C:cytoplasm"/>
    <property type="evidence" value="ECO:0007669"/>
    <property type="project" value="TreeGrafter"/>
</dbReference>
<dbReference type="Gene3D" id="3.30.470.20">
    <property type="entry name" value="ATP-grasp fold, B domain"/>
    <property type="match status" value="1"/>
</dbReference>
<dbReference type="AlphaFoldDB" id="A0A024QAC5"/>
<protein>
    <submittedName>
        <fullName evidence="3">Alpha-aminoadipate--LysW ligase LysX</fullName>
    </submittedName>
</protein>